<dbReference type="PATRIC" id="fig|189381.10.peg.3460"/>
<reference evidence="2" key="1">
    <citation type="submission" date="2016-01" db="EMBL/GenBank/DDBJ databases">
        <title>Whole genome sequencing of Bhargavaea cecembensis T14.</title>
        <authorList>
            <person name="Hong K.W."/>
        </authorList>
    </citation>
    <scope>NUCLEOTIDE SEQUENCE [LARGE SCALE GENOMIC DNA]</scope>
    <source>
        <strain evidence="2">M19</strain>
    </source>
</reference>
<gene>
    <name evidence="1" type="ORF">AV649_03035</name>
</gene>
<protein>
    <submittedName>
        <fullName evidence="1">Uncharacterized protein</fullName>
    </submittedName>
</protein>
<accession>A0A0J5TI01</accession>
<evidence type="ECO:0000313" key="1">
    <source>
        <dbReference type="EMBL" id="KZE45190.1"/>
    </source>
</evidence>
<dbReference type="RefSeq" id="WP_048003568.1">
    <property type="nucleotide sequence ID" value="NZ_CP047095.1"/>
</dbReference>
<proteinExistence type="predicted"/>
<sequence length="83" mass="9676">MDPQGQEKFLSFILQRVQEGKEEEAKEILMENFKKQQNGTFSNEDVHSFLPRITALLEEEKISEVHAVVRQFSMTFNKTGDSR</sequence>
<comment type="caution">
    <text evidence="1">The sequence shown here is derived from an EMBL/GenBank/DDBJ whole genome shotgun (WGS) entry which is preliminary data.</text>
</comment>
<dbReference type="EMBL" id="LQQY01000034">
    <property type="protein sequence ID" value="KZE45190.1"/>
    <property type="molecule type" value="Genomic_DNA"/>
</dbReference>
<organism evidence="1 2">
    <name type="scientific">Rossellomorea marisflavi</name>
    <dbReference type="NCBI Taxonomy" id="189381"/>
    <lineage>
        <taxon>Bacteria</taxon>
        <taxon>Bacillati</taxon>
        <taxon>Bacillota</taxon>
        <taxon>Bacilli</taxon>
        <taxon>Bacillales</taxon>
        <taxon>Bacillaceae</taxon>
        <taxon>Rossellomorea</taxon>
    </lineage>
</organism>
<dbReference type="Proteomes" id="UP000076510">
    <property type="component" value="Unassembled WGS sequence"/>
</dbReference>
<evidence type="ECO:0000313" key="2">
    <source>
        <dbReference type="Proteomes" id="UP000076510"/>
    </source>
</evidence>
<dbReference type="AlphaFoldDB" id="A0A0J5TI01"/>
<name>A0A0J5TI01_9BACI</name>
<dbReference type="OrthoDB" id="1652026at2"/>